<dbReference type="EMBL" id="JAAOAM010000265">
    <property type="protein sequence ID" value="KAF5535971.1"/>
    <property type="molecule type" value="Genomic_DNA"/>
</dbReference>
<feature type="region of interest" description="Disordered" evidence="1">
    <location>
        <begin position="343"/>
        <end position="388"/>
    </location>
</feature>
<name>A0A8H5MMY1_9HYPO</name>
<sequence>MPAMLDDPASPTIYRVSGQPPYPDPNNPGLPAEMTPRQVTLRDRQTVATIVPFSSKHQVPESLIAYLCDQINKEIEGGDTYPMMDPFAADKFGSYWFQNFGAIMLLGDVERAEDVVEGKDWSRECLGSFYIKPNYPGRSSHVCNAGFLVTDASRNRGVGRLMGEAYLDWAPKLGYTYSVFNLVYETNVASCRIWDALGFKRIGRVKGCGNLRSYPNQLIDAIIYGRDLSPRESEELVSEERFDKIKFYLKYGEYPNGADRAEKSRLRSAATHYKLLDGDKLMLKDKEVISDPARQFDIARQVHVQQHGGINKTTATIAEKYHWSRIKETVSDVIRSCVECKELGKTPNPGGARKAASSNNHAGGRRGGANIGDHHAQPTSPPPTQMLPLQEHNLIPTISHQSPDHDHSPSPYANPADISLIAPPQVLQGSSMEHTLHSHSPMLQDPPTGHHPHDHNVYQPIDPQIINEASHDLGPFDQYHSPADFQALLNATEDVGPDVVDRDLEMLIEHQDDDNVMDGTDGVDGMDLGVGVGAGNHGLVHKERGLYDVGFEGGGG</sequence>
<dbReference type="InterPro" id="IPR016181">
    <property type="entry name" value="Acyl_CoA_acyltransferase"/>
</dbReference>
<proteinExistence type="predicted"/>
<reference evidence="3 4" key="1">
    <citation type="submission" date="2020-05" db="EMBL/GenBank/DDBJ databases">
        <title>Identification and distribution of gene clusters putatively required for synthesis of sphingolipid metabolism inhibitors in phylogenetically diverse species of the filamentous fungus Fusarium.</title>
        <authorList>
            <person name="Kim H.-S."/>
            <person name="Busman M."/>
            <person name="Brown D.W."/>
            <person name="Divon H."/>
            <person name="Uhlig S."/>
            <person name="Proctor R.H."/>
        </authorList>
    </citation>
    <scope>NUCLEOTIDE SEQUENCE [LARGE SCALE GENOMIC DNA]</scope>
    <source>
        <strain evidence="3 4">NRRL 53147</strain>
    </source>
</reference>
<comment type="caution">
    <text evidence="3">The sequence shown here is derived from an EMBL/GenBank/DDBJ whole genome shotgun (WGS) entry which is preliminary data.</text>
</comment>
<feature type="region of interest" description="Disordered" evidence="1">
    <location>
        <begin position="1"/>
        <end position="33"/>
    </location>
</feature>
<dbReference type="InterPro" id="IPR052742">
    <property type="entry name" value="Mito_N-acetyltransferase"/>
</dbReference>
<dbReference type="Gene3D" id="1.10.340.70">
    <property type="match status" value="1"/>
</dbReference>
<evidence type="ECO:0000313" key="3">
    <source>
        <dbReference type="EMBL" id="KAF5535971.1"/>
    </source>
</evidence>
<dbReference type="InterPro" id="IPR015416">
    <property type="entry name" value="Znf_H2C2_histone_UAS-bd"/>
</dbReference>
<dbReference type="PANTHER" id="PTHR43138:SF2">
    <property type="entry name" value="PROTEIN SPT10"/>
    <property type="match status" value="1"/>
</dbReference>
<protein>
    <submittedName>
        <fullName evidence="3">Acetyltransferase</fullName>
    </submittedName>
</protein>
<dbReference type="Gene3D" id="3.40.630.30">
    <property type="match status" value="1"/>
</dbReference>
<organism evidence="3 4">
    <name type="scientific">Fusarium mexicanum</name>
    <dbReference type="NCBI Taxonomy" id="751941"/>
    <lineage>
        <taxon>Eukaryota</taxon>
        <taxon>Fungi</taxon>
        <taxon>Dikarya</taxon>
        <taxon>Ascomycota</taxon>
        <taxon>Pezizomycotina</taxon>
        <taxon>Sordariomycetes</taxon>
        <taxon>Hypocreomycetidae</taxon>
        <taxon>Hypocreales</taxon>
        <taxon>Nectriaceae</taxon>
        <taxon>Fusarium</taxon>
        <taxon>Fusarium fujikuroi species complex</taxon>
    </lineage>
</organism>
<evidence type="ECO:0000256" key="1">
    <source>
        <dbReference type="SAM" id="MobiDB-lite"/>
    </source>
</evidence>
<dbReference type="Pfam" id="PF09337">
    <property type="entry name" value="zf-H2C2"/>
    <property type="match status" value="1"/>
</dbReference>
<gene>
    <name evidence="3" type="ORF">FMEXI_10560</name>
</gene>
<dbReference type="InterPro" id="IPR000182">
    <property type="entry name" value="GNAT_dom"/>
</dbReference>
<dbReference type="GO" id="GO:0005634">
    <property type="term" value="C:nucleus"/>
    <property type="evidence" value="ECO:0007669"/>
    <property type="project" value="TreeGrafter"/>
</dbReference>
<dbReference type="PANTHER" id="PTHR43138">
    <property type="entry name" value="ACETYLTRANSFERASE, GNAT FAMILY"/>
    <property type="match status" value="1"/>
</dbReference>
<dbReference type="SUPFAM" id="SSF55729">
    <property type="entry name" value="Acyl-CoA N-acyltransferases (Nat)"/>
    <property type="match status" value="1"/>
</dbReference>
<dbReference type="Proteomes" id="UP000522262">
    <property type="component" value="Unassembled WGS sequence"/>
</dbReference>
<dbReference type="PROSITE" id="PS51186">
    <property type="entry name" value="GNAT"/>
    <property type="match status" value="1"/>
</dbReference>
<dbReference type="GO" id="GO:0016747">
    <property type="term" value="F:acyltransferase activity, transferring groups other than amino-acyl groups"/>
    <property type="evidence" value="ECO:0007669"/>
    <property type="project" value="InterPro"/>
</dbReference>
<evidence type="ECO:0000259" key="2">
    <source>
        <dbReference type="PROSITE" id="PS51186"/>
    </source>
</evidence>
<dbReference type="Pfam" id="PF00583">
    <property type="entry name" value="Acetyltransf_1"/>
    <property type="match status" value="1"/>
</dbReference>
<accession>A0A8H5MMY1</accession>
<dbReference type="AlphaFoldDB" id="A0A8H5MMY1"/>
<evidence type="ECO:0000313" key="4">
    <source>
        <dbReference type="Proteomes" id="UP000522262"/>
    </source>
</evidence>
<keyword evidence="3" id="KW-0808">Transferase</keyword>
<keyword evidence="4" id="KW-1185">Reference proteome</keyword>
<feature type="domain" description="N-acetyltransferase" evidence="2">
    <location>
        <begin position="79"/>
        <end position="229"/>
    </location>
</feature>